<dbReference type="Proteomes" id="UP001062846">
    <property type="component" value="Chromosome 2"/>
</dbReference>
<evidence type="ECO:0000313" key="1">
    <source>
        <dbReference type="EMBL" id="KAI8568352.1"/>
    </source>
</evidence>
<gene>
    <name evidence="1" type="ORF">RHMOL_Rhmol02G0191300</name>
</gene>
<proteinExistence type="predicted"/>
<keyword evidence="2" id="KW-1185">Reference proteome</keyword>
<reference evidence="1" key="1">
    <citation type="submission" date="2022-02" db="EMBL/GenBank/DDBJ databases">
        <title>Plant Genome Project.</title>
        <authorList>
            <person name="Zhang R.-G."/>
        </authorList>
    </citation>
    <scope>NUCLEOTIDE SEQUENCE</scope>
    <source>
        <strain evidence="1">AT1</strain>
    </source>
</reference>
<comment type="caution">
    <text evidence="1">The sequence shown here is derived from an EMBL/GenBank/DDBJ whole genome shotgun (WGS) entry which is preliminary data.</text>
</comment>
<protein>
    <submittedName>
        <fullName evidence="1">Uncharacterized protein</fullName>
    </submittedName>
</protein>
<dbReference type="EMBL" id="CM046389">
    <property type="protein sequence ID" value="KAI8568352.1"/>
    <property type="molecule type" value="Genomic_DNA"/>
</dbReference>
<sequence length="74" mass="8135">MDSRTPATPFTFADLLTYKALLAPESYIPIPYLGICDPATGEHIYKVILVSPLAETLDMETLRSSLSDTFEDAP</sequence>
<name>A0ACC0PTM3_RHOML</name>
<evidence type="ECO:0000313" key="2">
    <source>
        <dbReference type="Proteomes" id="UP001062846"/>
    </source>
</evidence>
<accession>A0ACC0PTM3</accession>
<organism evidence="1 2">
    <name type="scientific">Rhododendron molle</name>
    <name type="common">Chinese azalea</name>
    <name type="synonym">Azalea mollis</name>
    <dbReference type="NCBI Taxonomy" id="49168"/>
    <lineage>
        <taxon>Eukaryota</taxon>
        <taxon>Viridiplantae</taxon>
        <taxon>Streptophyta</taxon>
        <taxon>Embryophyta</taxon>
        <taxon>Tracheophyta</taxon>
        <taxon>Spermatophyta</taxon>
        <taxon>Magnoliopsida</taxon>
        <taxon>eudicotyledons</taxon>
        <taxon>Gunneridae</taxon>
        <taxon>Pentapetalae</taxon>
        <taxon>asterids</taxon>
        <taxon>Ericales</taxon>
        <taxon>Ericaceae</taxon>
        <taxon>Ericoideae</taxon>
        <taxon>Rhodoreae</taxon>
        <taxon>Rhododendron</taxon>
    </lineage>
</organism>